<dbReference type="InterPro" id="IPR002401">
    <property type="entry name" value="Cyt_P450_E_grp-I"/>
</dbReference>
<organism evidence="16 17">
    <name type="scientific">Tetranychus urticae</name>
    <name type="common">Two-spotted spider mite</name>
    <dbReference type="NCBI Taxonomy" id="32264"/>
    <lineage>
        <taxon>Eukaryota</taxon>
        <taxon>Metazoa</taxon>
        <taxon>Ecdysozoa</taxon>
        <taxon>Arthropoda</taxon>
        <taxon>Chelicerata</taxon>
        <taxon>Arachnida</taxon>
        <taxon>Acari</taxon>
        <taxon>Acariformes</taxon>
        <taxon>Trombidiformes</taxon>
        <taxon>Prostigmata</taxon>
        <taxon>Eleutherengona</taxon>
        <taxon>Raphignathae</taxon>
        <taxon>Tetranychoidea</taxon>
        <taxon>Tetranychidae</taxon>
        <taxon>Tetranychus</taxon>
    </lineage>
</organism>
<keyword evidence="11 14" id="KW-0408">Iron</keyword>
<feature type="binding site" description="axial binding residue" evidence="14">
    <location>
        <position position="367"/>
    </location>
    <ligand>
        <name>heme</name>
        <dbReference type="ChEBI" id="CHEBI:30413"/>
    </ligand>
    <ligandPart>
        <name>Fe</name>
        <dbReference type="ChEBI" id="CHEBI:18248"/>
    </ligandPart>
</feature>
<dbReference type="GO" id="GO:0006082">
    <property type="term" value="P:organic acid metabolic process"/>
    <property type="evidence" value="ECO:0007669"/>
    <property type="project" value="TreeGrafter"/>
</dbReference>
<keyword evidence="8" id="KW-0256">Endoplasmic reticulum</keyword>
<comment type="function">
    <text evidence="2">May be involved in the metabolism of insect hormones and in the breakdown of synthetic insecticides.</text>
</comment>
<keyword evidence="9" id="KW-0492">Microsome</keyword>
<gene>
    <name evidence="16" type="primary">107364115</name>
</gene>
<evidence type="ECO:0008006" key="18">
    <source>
        <dbReference type="Google" id="ProtNLM"/>
    </source>
</evidence>
<dbReference type="EnsemblMetazoa" id="tetur11g04390.1">
    <property type="protein sequence ID" value="tetur11g04390.1"/>
    <property type="gene ID" value="tetur11g04390"/>
</dbReference>
<evidence type="ECO:0000256" key="15">
    <source>
        <dbReference type="RuleBase" id="RU000461"/>
    </source>
</evidence>
<dbReference type="eggNOG" id="KOG0156">
    <property type="taxonomic scope" value="Eukaryota"/>
</dbReference>
<evidence type="ECO:0000256" key="3">
    <source>
        <dbReference type="ARBA" id="ARBA00004174"/>
    </source>
</evidence>
<proteinExistence type="inferred from homology"/>
<dbReference type="PANTHER" id="PTHR24300">
    <property type="entry name" value="CYTOCHROME P450 508A4-RELATED"/>
    <property type="match status" value="1"/>
</dbReference>
<evidence type="ECO:0000256" key="14">
    <source>
        <dbReference type="PIRSR" id="PIRSR602401-1"/>
    </source>
</evidence>
<reference evidence="17" key="1">
    <citation type="submission" date="2011-08" db="EMBL/GenBank/DDBJ databases">
        <authorList>
            <person name="Rombauts S."/>
        </authorList>
    </citation>
    <scope>NUCLEOTIDE SEQUENCE</scope>
    <source>
        <strain evidence="17">London</strain>
    </source>
</reference>
<dbReference type="STRING" id="32264.T1KHH2"/>
<evidence type="ECO:0000313" key="17">
    <source>
        <dbReference type="Proteomes" id="UP000015104"/>
    </source>
</evidence>
<evidence type="ECO:0000256" key="1">
    <source>
        <dbReference type="ARBA" id="ARBA00001971"/>
    </source>
</evidence>
<dbReference type="GO" id="GO:0020037">
    <property type="term" value="F:heme binding"/>
    <property type="evidence" value="ECO:0007669"/>
    <property type="project" value="InterPro"/>
</dbReference>
<dbReference type="PANTHER" id="PTHR24300:SF375">
    <property type="entry name" value="CYTOCHROME P450 FAMILY"/>
    <property type="match status" value="1"/>
</dbReference>
<dbReference type="AlphaFoldDB" id="T1KHH2"/>
<dbReference type="Pfam" id="PF00067">
    <property type="entry name" value="p450"/>
    <property type="match status" value="1"/>
</dbReference>
<dbReference type="InterPro" id="IPR001128">
    <property type="entry name" value="Cyt_P450"/>
</dbReference>
<dbReference type="GO" id="GO:0005789">
    <property type="term" value="C:endoplasmic reticulum membrane"/>
    <property type="evidence" value="ECO:0007669"/>
    <property type="project" value="UniProtKB-SubCell"/>
</dbReference>
<dbReference type="OMA" id="HICIANF"/>
<comment type="subcellular location">
    <subcellularLocation>
        <location evidence="4">Endoplasmic reticulum membrane</location>
        <topology evidence="4">Peripheral membrane protein</topology>
    </subcellularLocation>
    <subcellularLocation>
        <location evidence="3">Microsome membrane</location>
        <topology evidence="3">Peripheral membrane protein</topology>
    </subcellularLocation>
</comment>
<dbReference type="GO" id="GO:0006805">
    <property type="term" value="P:xenobiotic metabolic process"/>
    <property type="evidence" value="ECO:0007669"/>
    <property type="project" value="TreeGrafter"/>
</dbReference>
<evidence type="ECO:0000256" key="12">
    <source>
        <dbReference type="ARBA" id="ARBA00023033"/>
    </source>
</evidence>
<keyword evidence="10 15" id="KW-0560">Oxidoreductase</keyword>
<reference evidence="16" key="2">
    <citation type="submission" date="2015-06" db="UniProtKB">
        <authorList>
            <consortium name="EnsemblMetazoa"/>
        </authorList>
    </citation>
    <scope>IDENTIFICATION</scope>
</reference>
<name>T1KHH2_TETUR</name>
<keyword evidence="17" id="KW-1185">Reference proteome</keyword>
<dbReference type="CDD" id="cd20617">
    <property type="entry name" value="CYP1_2-like"/>
    <property type="match status" value="1"/>
</dbReference>
<keyword evidence="12 15" id="KW-0503">Monooxygenase</keyword>
<accession>T1KHH2</accession>
<dbReference type="FunFam" id="1.10.630.10:FF:000238">
    <property type="entry name" value="Cytochrome P450 2A6"/>
    <property type="match status" value="1"/>
</dbReference>
<dbReference type="InterPro" id="IPR017972">
    <property type="entry name" value="Cyt_P450_CS"/>
</dbReference>
<sequence>MRLGSKDVVVINDWHHMKEAFANNSLLARPNQLLLLPGIVQVRSIVEMSGYPWREHRRLSLRVLRDVGLGKSRVEKLIMEEIEQFCGELEKGPFDDFITKLLPSVSNNIANLLLGHCFKYNDPIKISLDNSVNQISKAFQFIGMQVFLPWLIKPLIALKKTNLNILKEYIAIMDNYVQSELEMHKANFEQGKIDDYIDGYLNELSKRSGESDIFNSDILKRNVIDFFRAGTGTVLATLSWAILYLVKYPDYQDKIRSEIHEVIGVNNKPDYSYRTRMPVTMSFIAEVSRLGSVVGSSVIRRASQDTKIGKYTIPEDTIVIFNFWSIHRDPRLWTNPDEFNPSRFLTQDGKVEKPSYLIPFSGGKRICPGEGFANVELFLYIVCMVQRYKIKTTSEEEISLEGDFSTVRRPSNMPRLMFEKIKINQ</sequence>
<evidence type="ECO:0000256" key="4">
    <source>
        <dbReference type="ARBA" id="ARBA00004406"/>
    </source>
</evidence>
<dbReference type="PROSITE" id="PS00086">
    <property type="entry name" value="CYTOCHROME_P450"/>
    <property type="match status" value="1"/>
</dbReference>
<evidence type="ECO:0000313" key="16">
    <source>
        <dbReference type="EnsemblMetazoa" id="tetur11g04390.1"/>
    </source>
</evidence>
<dbReference type="HOGENOM" id="CLU_001570_22_0_1"/>
<comment type="cofactor">
    <cofactor evidence="1 14">
        <name>heme</name>
        <dbReference type="ChEBI" id="CHEBI:30413"/>
    </cofactor>
</comment>
<evidence type="ECO:0000256" key="11">
    <source>
        <dbReference type="ARBA" id="ARBA00023004"/>
    </source>
</evidence>
<protein>
    <recommendedName>
        <fullName evidence="18">Cytochrome P450</fullName>
    </recommendedName>
</protein>
<dbReference type="Gene3D" id="1.10.630.10">
    <property type="entry name" value="Cytochrome P450"/>
    <property type="match status" value="1"/>
</dbReference>
<dbReference type="Proteomes" id="UP000015104">
    <property type="component" value="Unassembled WGS sequence"/>
</dbReference>
<dbReference type="EMBL" id="CAEY01000075">
    <property type="status" value="NOT_ANNOTATED_CDS"/>
    <property type="molecule type" value="Genomic_DNA"/>
</dbReference>
<evidence type="ECO:0000256" key="7">
    <source>
        <dbReference type="ARBA" id="ARBA00022723"/>
    </source>
</evidence>
<comment type="similarity">
    <text evidence="5 15">Belongs to the cytochrome P450 family.</text>
</comment>
<evidence type="ECO:0000256" key="8">
    <source>
        <dbReference type="ARBA" id="ARBA00022824"/>
    </source>
</evidence>
<dbReference type="SUPFAM" id="SSF48264">
    <property type="entry name" value="Cytochrome P450"/>
    <property type="match status" value="1"/>
</dbReference>
<keyword evidence="6 14" id="KW-0349">Heme</keyword>
<evidence type="ECO:0000256" key="6">
    <source>
        <dbReference type="ARBA" id="ARBA00022617"/>
    </source>
</evidence>
<evidence type="ECO:0000256" key="5">
    <source>
        <dbReference type="ARBA" id="ARBA00010617"/>
    </source>
</evidence>
<dbReference type="InterPro" id="IPR036396">
    <property type="entry name" value="Cyt_P450_sf"/>
</dbReference>
<dbReference type="PRINTS" id="PR00463">
    <property type="entry name" value="EP450I"/>
</dbReference>
<keyword evidence="7 14" id="KW-0479">Metal-binding</keyword>
<dbReference type="InterPro" id="IPR050182">
    <property type="entry name" value="Cytochrome_P450_fam2"/>
</dbReference>
<evidence type="ECO:0000256" key="13">
    <source>
        <dbReference type="ARBA" id="ARBA00023136"/>
    </source>
</evidence>
<dbReference type="GO" id="GO:0005506">
    <property type="term" value="F:iron ion binding"/>
    <property type="evidence" value="ECO:0007669"/>
    <property type="project" value="InterPro"/>
</dbReference>
<dbReference type="GO" id="GO:0016712">
    <property type="term" value="F:oxidoreductase activity, acting on paired donors, with incorporation or reduction of molecular oxygen, reduced flavin or flavoprotein as one donor, and incorporation of one atom of oxygen"/>
    <property type="evidence" value="ECO:0007669"/>
    <property type="project" value="TreeGrafter"/>
</dbReference>
<dbReference type="OrthoDB" id="6507093at2759"/>
<dbReference type="PRINTS" id="PR00385">
    <property type="entry name" value="P450"/>
</dbReference>
<evidence type="ECO:0000256" key="10">
    <source>
        <dbReference type="ARBA" id="ARBA00023002"/>
    </source>
</evidence>
<evidence type="ECO:0000256" key="2">
    <source>
        <dbReference type="ARBA" id="ARBA00003690"/>
    </source>
</evidence>
<keyword evidence="13" id="KW-0472">Membrane</keyword>
<evidence type="ECO:0000256" key="9">
    <source>
        <dbReference type="ARBA" id="ARBA00022848"/>
    </source>
</evidence>